<evidence type="ECO:0000313" key="2">
    <source>
        <dbReference type="EMBL" id="KAJ9579263.1"/>
    </source>
</evidence>
<feature type="non-terminal residue" evidence="2">
    <location>
        <position position="1"/>
    </location>
</feature>
<dbReference type="AlphaFoldDB" id="A0AAD7ZG08"/>
<dbReference type="Proteomes" id="UP001233999">
    <property type="component" value="Unassembled WGS sequence"/>
</dbReference>
<reference evidence="2" key="1">
    <citation type="journal article" date="2023" name="IScience">
        <title>Live-bearing cockroach genome reveals convergent evolutionary mechanisms linked to viviparity in insects and beyond.</title>
        <authorList>
            <person name="Fouks B."/>
            <person name="Harrison M.C."/>
            <person name="Mikhailova A.A."/>
            <person name="Marchal E."/>
            <person name="English S."/>
            <person name="Carruthers M."/>
            <person name="Jennings E.C."/>
            <person name="Chiamaka E.L."/>
            <person name="Frigard R.A."/>
            <person name="Pippel M."/>
            <person name="Attardo G.M."/>
            <person name="Benoit J.B."/>
            <person name="Bornberg-Bauer E."/>
            <person name="Tobe S.S."/>
        </authorList>
    </citation>
    <scope>NUCLEOTIDE SEQUENCE</scope>
    <source>
        <strain evidence="2">Stay&amp;Tobe</strain>
    </source>
</reference>
<reference evidence="2" key="2">
    <citation type="submission" date="2023-05" db="EMBL/GenBank/DDBJ databases">
        <authorList>
            <person name="Fouks B."/>
        </authorList>
    </citation>
    <scope>NUCLEOTIDE SEQUENCE</scope>
    <source>
        <strain evidence="2">Stay&amp;Tobe</strain>
        <tissue evidence="2">Testes</tissue>
    </source>
</reference>
<accession>A0AAD7ZG08</accession>
<feature type="domain" description="V-type proton ATPase subunit S1 luminal" evidence="1">
    <location>
        <begin position="7"/>
        <end position="53"/>
    </location>
</feature>
<comment type="caution">
    <text evidence="2">The sequence shown here is derived from an EMBL/GenBank/DDBJ whole genome shotgun (WGS) entry which is preliminary data.</text>
</comment>
<dbReference type="InterPro" id="IPR046755">
    <property type="entry name" value="VAS1_LD"/>
</dbReference>
<dbReference type="EMBL" id="JASPKZ010008562">
    <property type="protein sequence ID" value="KAJ9579263.1"/>
    <property type="molecule type" value="Genomic_DNA"/>
</dbReference>
<protein>
    <recommendedName>
        <fullName evidence="1">V-type proton ATPase subunit S1 luminal domain-containing protein</fullName>
    </recommendedName>
</protein>
<organism evidence="2 3">
    <name type="scientific">Diploptera punctata</name>
    <name type="common">Pacific beetle cockroach</name>
    <dbReference type="NCBI Taxonomy" id="6984"/>
    <lineage>
        <taxon>Eukaryota</taxon>
        <taxon>Metazoa</taxon>
        <taxon>Ecdysozoa</taxon>
        <taxon>Arthropoda</taxon>
        <taxon>Hexapoda</taxon>
        <taxon>Insecta</taxon>
        <taxon>Pterygota</taxon>
        <taxon>Neoptera</taxon>
        <taxon>Polyneoptera</taxon>
        <taxon>Dictyoptera</taxon>
        <taxon>Blattodea</taxon>
        <taxon>Blaberoidea</taxon>
        <taxon>Blaberidae</taxon>
        <taxon>Diplopterinae</taxon>
        <taxon>Diploptera</taxon>
    </lineage>
</organism>
<sequence>IIKSSNLNATVSSSEFILTPKDIGAPLGFSYHCSETTILGEGETKLIIKKLQV</sequence>
<gene>
    <name evidence="2" type="ORF">L9F63_024631</name>
</gene>
<name>A0AAD7ZG08_DIPPU</name>
<keyword evidence="3" id="KW-1185">Reference proteome</keyword>
<dbReference type="Pfam" id="PF05827">
    <property type="entry name" value="VAS1_LD"/>
    <property type="match status" value="1"/>
</dbReference>
<evidence type="ECO:0000313" key="3">
    <source>
        <dbReference type="Proteomes" id="UP001233999"/>
    </source>
</evidence>
<feature type="non-terminal residue" evidence="2">
    <location>
        <position position="53"/>
    </location>
</feature>
<evidence type="ECO:0000259" key="1">
    <source>
        <dbReference type="Pfam" id="PF05827"/>
    </source>
</evidence>
<proteinExistence type="predicted"/>